<protein>
    <submittedName>
        <fullName evidence="3">Retrovirus-related Pol polyprotein from transposon 17.6</fullName>
    </submittedName>
</protein>
<sequence>MMLASLNVQKDMLATDVPIVMDFQEVFLRDVSRLPAKLSPWVRSISIAAYRMTPLELWFPVGSTNLAREEEGYEYEVMHRLSSIEQGYNQIYIKFEDILKTTFRNRYGHYVYMVMSFGVTNELGVFMGYMNKIFHPYLNSFIVVFMDDILRGFASPQGQATTCQDVEMQLLAREYEFPKSCHILRRYHYGSLKDSSRSRMRNT</sequence>
<proteinExistence type="predicted"/>
<gene>
    <name evidence="3" type="primary">pol</name>
    <name evidence="3" type="ORF">CR513_29285</name>
</gene>
<feature type="domain" description="Reverse transcriptase" evidence="2">
    <location>
        <begin position="84"/>
        <end position="174"/>
    </location>
</feature>
<keyword evidence="1" id="KW-1133">Transmembrane helix</keyword>
<accession>A0A371GES8</accession>
<dbReference type="PANTHER" id="PTHR24559">
    <property type="entry name" value="TRANSPOSON TY3-I GAG-POL POLYPROTEIN"/>
    <property type="match status" value="1"/>
</dbReference>
<dbReference type="AlphaFoldDB" id="A0A371GES8"/>
<dbReference type="InterPro" id="IPR043128">
    <property type="entry name" value="Rev_trsase/Diguanyl_cyclase"/>
</dbReference>
<dbReference type="STRING" id="157652.A0A371GES8"/>
<dbReference type="InterPro" id="IPR043502">
    <property type="entry name" value="DNA/RNA_pol_sf"/>
</dbReference>
<dbReference type="OrthoDB" id="2431547at2759"/>
<name>A0A371GES8_MUCPR</name>
<evidence type="ECO:0000256" key="1">
    <source>
        <dbReference type="SAM" id="Phobius"/>
    </source>
</evidence>
<dbReference type="InterPro" id="IPR000477">
    <property type="entry name" value="RT_dom"/>
</dbReference>
<dbReference type="InterPro" id="IPR053134">
    <property type="entry name" value="RNA-dir_DNA_polymerase"/>
</dbReference>
<evidence type="ECO:0000313" key="4">
    <source>
        <dbReference type="Proteomes" id="UP000257109"/>
    </source>
</evidence>
<feature type="transmembrane region" description="Helical" evidence="1">
    <location>
        <begin position="110"/>
        <end position="130"/>
    </location>
</feature>
<dbReference type="Gene3D" id="3.30.70.270">
    <property type="match status" value="1"/>
</dbReference>
<evidence type="ECO:0000259" key="2">
    <source>
        <dbReference type="Pfam" id="PF00078"/>
    </source>
</evidence>
<dbReference type="Pfam" id="PF00078">
    <property type="entry name" value="RVT_1"/>
    <property type="match status" value="1"/>
</dbReference>
<organism evidence="3 4">
    <name type="scientific">Mucuna pruriens</name>
    <name type="common">Velvet bean</name>
    <name type="synonym">Dolichos pruriens</name>
    <dbReference type="NCBI Taxonomy" id="157652"/>
    <lineage>
        <taxon>Eukaryota</taxon>
        <taxon>Viridiplantae</taxon>
        <taxon>Streptophyta</taxon>
        <taxon>Embryophyta</taxon>
        <taxon>Tracheophyta</taxon>
        <taxon>Spermatophyta</taxon>
        <taxon>Magnoliopsida</taxon>
        <taxon>eudicotyledons</taxon>
        <taxon>Gunneridae</taxon>
        <taxon>Pentapetalae</taxon>
        <taxon>rosids</taxon>
        <taxon>fabids</taxon>
        <taxon>Fabales</taxon>
        <taxon>Fabaceae</taxon>
        <taxon>Papilionoideae</taxon>
        <taxon>50 kb inversion clade</taxon>
        <taxon>NPAAA clade</taxon>
        <taxon>indigoferoid/millettioid clade</taxon>
        <taxon>Phaseoleae</taxon>
        <taxon>Mucuna</taxon>
    </lineage>
</organism>
<evidence type="ECO:0000313" key="3">
    <source>
        <dbReference type="EMBL" id="RDX89041.1"/>
    </source>
</evidence>
<comment type="caution">
    <text evidence="3">The sequence shown here is derived from an EMBL/GenBank/DDBJ whole genome shotgun (WGS) entry which is preliminary data.</text>
</comment>
<dbReference type="PANTHER" id="PTHR24559:SF444">
    <property type="entry name" value="REVERSE TRANSCRIPTASE DOMAIN-CONTAINING PROTEIN"/>
    <property type="match status" value="1"/>
</dbReference>
<dbReference type="Gene3D" id="3.10.10.10">
    <property type="entry name" value="HIV Type 1 Reverse Transcriptase, subunit A, domain 1"/>
    <property type="match status" value="1"/>
</dbReference>
<keyword evidence="1" id="KW-0472">Membrane</keyword>
<dbReference type="SUPFAM" id="SSF56672">
    <property type="entry name" value="DNA/RNA polymerases"/>
    <property type="match status" value="1"/>
</dbReference>
<keyword evidence="1" id="KW-0812">Transmembrane</keyword>
<keyword evidence="4" id="KW-1185">Reference proteome</keyword>
<dbReference type="EMBL" id="QJKJ01005779">
    <property type="protein sequence ID" value="RDX89041.1"/>
    <property type="molecule type" value="Genomic_DNA"/>
</dbReference>
<feature type="non-terminal residue" evidence="3">
    <location>
        <position position="1"/>
    </location>
</feature>
<dbReference type="Proteomes" id="UP000257109">
    <property type="component" value="Unassembled WGS sequence"/>
</dbReference>
<reference evidence="3" key="1">
    <citation type="submission" date="2018-05" db="EMBL/GenBank/DDBJ databases">
        <title>Draft genome of Mucuna pruriens seed.</title>
        <authorList>
            <person name="Nnadi N.E."/>
            <person name="Vos R."/>
            <person name="Hasami M.H."/>
            <person name="Devisetty U.K."/>
            <person name="Aguiy J.C."/>
        </authorList>
    </citation>
    <scope>NUCLEOTIDE SEQUENCE [LARGE SCALE GENOMIC DNA]</scope>
    <source>
        <strain evidence="3">JCA_2017</strain>
    </source>
</reference>